<dbReference type="RefSeq" id="WP_087112243.1">
    <property type="nucleotide sequence ID" value="NZ_CBCSCN010000011.1"/>
</dbReference>
<organism evidence="1 2">
    <name type="scientific">Parendozoicomonas haliclonae</name>
    <dbReference type="NCBI Taxonomy" id="1960125"/>
    <lineage>
        <taxon>Bacteria</taxon>
        <taxon>Pseudomonadati</taxon>
        <taxon>Pseudomonadota</taxon>
        <taxon>Gammaproteobacteria</taxon>
        <taxon>Oceanospirillales</taxon>
        <taxon>Endozoicomonadaceae</taxon>
        <taxon>Parendozoicomonas</taxon>
    </lineage>
</organism>
<dbReference type="AlphaFoldDB" id="A0A1X7ANX8"/>
<keyword evidence="2" id="KW-1185">Reference proteome</keyword>
<gene>
    <name evidence="1" type="ORF">EHSB41UT_03578</name>
</gene>
<evidence type="ECO:0000313" key="1">
    <source>
        <dbReference type="EMBL" id="SMA49789.1"/>
    </source>
</evidence>
<evidence type="ECO:0000313" key="2">
    <source>
        <dbReference type="Proteomes" id="UP000196573"/>
    </source>
</evidence>
<dbReference type="OrthoDB" id="6076461at2"/>
<accession>A0A1X7ANX8</accession>
<dbReference type="Proteomes" id="UP000196573">
    <property type="component" value="Unassembled WGS sequence"/>
</dbReference>
<name>A0A1X7ANX8_9GAMM</name>
<sequence length="191" mass="21686">MAGFASDNKDLLWDIATLRGKQKAVDFFKEVCGAFCVYSPSVSQLYTSYEVFWRPGSDGLAVLPNPYAFHDTFSFIPESVITTTGIRVIPGDAVGRHEQVMISIPIKGGKMSPPVPVERALELIRTKYQQHGRQFLPVITRGDLREFRKNSPYLHLHVMNEKLLTQMSSLDRYNVQGVICERLHRLDRMVA</sequence>
<dbReference type="EMBL" id="FWPT01000009">
    <property type="protein sequence ID" value="SMA49789.1"/>
    <property type="molecule type" value="Genomic_DNA"/>
</dbReference>
<reference evidence="1 2" key="1">
    <citation type="submission" date="2017-03" db="EMBL/GenBank/DDBJ databases">
        <authorList>
            <person name="Afonso C.L."/>
            <person name="Miller P.J."/>
            <person name="Scott M.A."/>
            <person name="Spackman E."/>
            <person name="Goraichik I."/>
            <person name="Dimitrov K.M."/>
            <person name="Suarez D.L."/>
            <person name="Swayne D.E."/>
        </authorList>
    </citation>
    <scope>NUCLEOTIDE SEQUENCE [LARGE SCALE GENOMIC DNA]</scope>
    <source>
        <strain evidence="1">SB41UT1</strain>
    </source>
</reference>
<protein>
    <submittedName>
        <fullName evidence="1">Uncharacterized protein</fullName>
    </submittedName>
</protein>
<proteinExistence type="predicted"/>